<dbReference type="InterPro" id="IPR051809">
    <property type="entry name" value="Plant_receptor-like_S/T_kinase"/>
</dbReference>
<keyword evidence="4 21" id="KW-0723">Serine/threonine-protein kinase</keyword>
<comment type="caution">
    <text evidence="23">The sequence shown here is derived from an EMBL/GenBank/DDBJ whole genome shotgun (WGS) entry which is preliminary data.</text>
</comment>
<dbReference type="Proteomes" id="UP000195402">
    <property type="component" value="Unassembled WGS sequence"/>
</dbReference>
<dbReference type="Gene3D" id="3.30.200.20">
    <property type="entry name" value="Phosphorylase Kinase, domain 1"/>
    <property type="match status" value="1"/>
</dbReference>
<keyword evidence="17" id="KW-0325">Glycoprotein</keyword>
<dbReference type="PROSITE" id="PS00107">
    <property type="entry name" value="PROTEIN_KINASE_ATP"/>
    <property type="match status" value="1"/>
</dbReference>
<comment type="subcellular location">
    <subcellularLocation>
        <location evidence="1">Cell membrane</location>
        <topology evidence="1">Single-pass membrane protein</topology>
    </subcellularLocation>
</comment>
<dbReference type="STRING" id="56857.A0A200PWT0"/>
<evidence type="ECO:0000256" key="7">
    <source>
        <dbReference type="ARBA" id="ARBA00022679"/>
    </source>
</evidence>
<organism evidence="23 24">
    <name type="scientific">Macleaya cordata</name>
    <name type="common">Five-seeded plume-poppy</name>
    <name type="synonym">Bocconia cordata</name>
    <dbReference type="NCBI Taxonomy" id="56857"/>
    <lineage>
        <taxon>Eukaryota</taxon>
        <taxon>Viridiplantae</taxon>
        <taxon>Streptophyta</taxon>
        <taxon>Embryophyta</taxon>
        <taxon>Tracheophyta</taxon>
        <taxon>Spermatophyta</taxon>
        <taxon>Magnoliopsida</taxon>
        <taxon>Ranunculales</taxon>
        <taxon>Papaveraceae</taxon>
        <taxon>Papaveroideae</taxon>
        <taxon>Macleaya</taxon>
    </lineage>
</organism>
<evidence type="ECO:0000256" key="15">
    <source>
        <dbReference type="ARBA" id="ARBA00023136"/>
    </source>
</evidence>
<dbReference type="AlphaFoldDB" id="A0A200PWT0"/>
<dbReference type="OMA" id="GINECLI"/>
<dbReference type="FunFam" id="3.30.200.20:FF:000432">
    <property type="entry name" value="LRR receptor-like serine/threonine-protein kinase EFR"/>
    <property type="match status" value="1"/>
</dbReference>
<keyword evidence="9" id="KW-0732">Signal</keyword>
<dbReference type="InterPro" id="IPR008271">
    <property type="entry name" value="Ser/Thr_kinase_AS"/>
</dbReference>
<dbReference type="InterPro" id="IPR011009">
    <property type="entry name" value="Kinase-like_dom_sf"/>
</dbReference>
<dbReference type="OrthoDB" id="1103805at2759"/>
<feature type="binding site" evidence="20">
    <location>
        <position position="178"/>
    </location>
    <ligand>
        <name>ATP</name>
        <dbReference type="ChEBI" id="CHEBI:30616"/>
    </ligand>
</feature>
<protein>
    <recommendedName>
        <fullName evidence="2">non-specific serine/threonine protein kinase</fullName>
        <ecNumber evidence="2">2.7.11.1</ecNumber>
    </recommendedName>
</protein>
<comment type="catalytic activity">
    <reaction evidence="18">
        <text>L-threonyl-[protein] + ATP = O-phospho-L-threonyl-[protein] + ADP + H(+)</text>
        <dbReference type="Rhea" id="RHEA:46608"/>
        <dbReference type="Rhea" id="RHEA-COMP:11060"/>
        <dbReference type="Rhea" id="RHEA-COMP:11605"/>
        <dbReference type="ChEBI" id="CHEBI:15378"/>
        <dbReference type="ChEBI" id="CHEBI:30013"/>
        <dbReference type="ChEBI" id="CHEBI:30616"/>
        <dbReference type="ChEBI" id="CHEBI:61977"/>
        <dbReference type="ChEBI" id="CHEBI:456216"/>
        <dbReference type="EC" id="2.7.11.1"/>
    </reaction>
</comment>
<dbReference type="PANTHER" id="PTHR27008:SF499">
    <property type="entry name" value="OS06G0581500 PROTEIN"/>
    <property type="match status" value="1"/>
</dbReference>
<evidence type="ECO:0000256" key="4">
    <source>
        <dbReference type="ARBA" id="ARBA00022527"/>
    </source>
</evidence>
<keyword evidence="14" id="KW-1133">Transmembrane helix</keyword>
<evidence type="ECO:0000256" key="13">
    <source>
        <dbReference type="ARBA" id="ARBA00022840"/>
    </source>
</evidence>
<dbReference type="EC" id="2.7.11.1" evidence="2"/>
<evidence type="ECO:0000256" key="16">
    <source>
        <dbReference type="ARBA" id="ARBA00023170"/>
    </source>
</evidence>
<dbReference type="InterPro" id="IPR001611">
    <property type="entry name" value="Leu-rich_rpt"/>
</dbReference>
<evidence type="ECO:0000256" key="20">
    <source>
        <dbReference type="PROSITE-ProRule" id="PRU10141"/>
    </source>
</evidence>
<keyword evidence="24" id="KW-1185">Reference proteome</keyword>
<keyword evidence="6" id="KW-0433">Leucine-rich repeat</keyword>
<keyword evidence="11 20" id="KW-0547">Nucleotide-binding</keyword>
<keyword evidence="8" id="KW-0812">Transmembrane</keyword>
<dbReference type="PROSITE" id="PS50011">
    <property type="entry name" value="PROTEIN_KINASE_DOM"/>
    <property type="match status" value="1"/>
</dbReference>
<dbReference type="EMBL" id="MVGT01003948">
    <property type="protein sequence ID" value="OVA02667.1"/>
    <property type="molecule type" value="Genomic_DNA"/>
</dbReference>
<evidence type="ECO:0000256" key="8">
    <source>
        <dbReference type="ARBA" id="ARBA00022692"/>
    </source>
</evidence>
<dbReference type="FunFam" id="1.10.510.10:FF:000358">
    <property type="entry name" value="Putative leucine-rich repeat receptor-like serine/threonine-protein kinase"/>
    <property type="match status" value="1"/>
</dbReference>
<evidence type="ECO:0000256" key="6">
    <source>
        <dbReference type="ARBA" id="ARBA00022614"/>
    </source>
</evidence>
<feature type="domain" description="Protein kinase" evidence="22">
    <location>
        <begin position="149"/>
        <end position="408"/>
    </location>
</feature>
<keyword evidence="5" id="KW-0597">Phosphoprotein</keyword>
<gene>
    <name evidence="23" type="ORF">BVC80_9093g8</name>
</gene>
<sequence length="408" mass="45497">MNGNKLTGQIPSSIGNLSLLNRLYLGGNDLSGTVPYSLGAAITATFKKQSSRGIQEIDLSSNNLSGQIPRYLETVPFLEKLNLSFNNLEDEVPEEGIFRNASAISILVLIFGVFYRKRKYENIYSYTSSLEDTNVTVSYRGLLKSTDGFSMENLIGKGIYGSVYKATLDQVKRIVAVKVLDVKKQGASKSFMAECKALRNVRHRNHIKLLTSCSSLDFKGNEFKALVFEFMPNGNLEDWLHPPREDDQHKFRNLKMLERLNIALDVASALDYLHNHCPTPIIHCDLKPSNVLLDDDMTAHAGDFGSARFLIEIVGNSHQSTSTAGIKGTVGYVAPEYGMDGDVSTYGDVYSYGILLLELFTGRRPTDDMFKDGLNLHEFAKMAFLDRVMTIVDPKLLLEEEKMKSTDS</sequence>
<dbReference type="Gene3D" id="3.80.10.10">
    <property type="entry name" value="Ribonuclease Inhibitor"/>
    <property type="match status" value="1"/>
</dbReference>
<dbReference type="SUPFAM" id="SSF52058">
    <property type="entry name" value="L domain-like"/>
    <property type="match status" value="1"/>
</dbReference>
<evidence type="ECO:0000256" key="10">
    <source>
        <dbReference type="ARBA" id="ARBA00022737"/>
    </source>
</evidence>
<dbReference type="InterPro" id="IPR000719">
    <property type="entry name" value="Prot_kinase_dom"/>
</dbReference>
<dbReference type="InterPro" id="IPR032675">
    <property type="entry name" value="LRR_dom_sf"/>
</dbReference>
<evidence type="ECO:0000256" key="5">
    <source>
        <dbReference type="ARBA" id="ARBA00022553"/>
    </source>
</evidence>
<keyword evidence="15" id="KW-0472">Membrane</keyword>
<evidence type="ECO:0000256" key="19">
    <source>
        <dbReference type="ARBA" id="ARBA00048679"/>
    </source>
</evidence>
<dbReference type="GO" id="GO:0004674">
    <property type="term" value="F:protein serine/threonine kinase activity"/>
    <property type="evidence" value="ECO:0007669"/>
    <property type="project" value="UniProtKB-KW"/>
</dbReference>
<keyword evidence="13 20" id="KW-0067">ATP-binding</keyword>
<keyword evidence="12 23" id="KW-0418">Kinase</keyword>
<evidence type="ECO:0000256" key="11">
    <source>
        <dbReference type="ARBA" id="ARBA00022741"/>
    </source>
</evidence>
<keyword evidence="7" id="KW-0808">Transferase</keyword>
<dbReference type="InterPro" id="IPR017441">
    <property type="entry name" value="Protein_kinase_ATP_BS"/>
</dbReference>
<evidence type="ECO:0000259" key="22">
    <source>
        <dbReference type="PROSITE" id="PS50011"/>
    </source>
</evidence>
<name>A0A200PWT0_MACCD</name>
<evidence type="ECO:0000256" key="2">
    <source>
        <dbReference type="ARBA" id="ARBA00012513"/>
    </source>
</evidence>
<dbReference type="SUPFAM" id="SSF56112">
    <property type="entry name" value="Protein kinase-like (PK-like)"/>
    <property type="match status" value="1"/>
</dbReference>
<keyword evidence="16" id="KW-0675">Receptor</keyword>
<evidence type="ECO:0000256" key="21">
    <source>
        <dbReference type="RuleBase" id="RU000304"/>
    </source>
</evidence>
<dbReference type="GO" id="GO:0005886">
    <property type="term" value="C:plasma membrane"/>
    <property type="evidence" value="ECO:0007669"/>
    <property type="project" value="UniProtKB-SubCell"/>
</dbReference>
<reference evidence="23 24" key="1">
    <citation type="journal article" date="2017" name="Mol. Plant">
        <title>The Genome of Medicinal Plant Macleaya cordata Provides New Insights into Benzylisoquinoline Alkaloids Metabolism.</title>
        <authorList>
            <person name="Liu X."/>
            <person name="Liu Y."/>
            <person name="Huang P."/>
            <person name="Ma Y."/>
            <person name="Qing Z."/>
            <person name="Tang Q."/>
            <person name="Cao H."/>
            <person name="Cheng P."/>
            <person name="Zheng Y."/>
            <person name="Yuan Z."/>
            <person name="Zhou Y."/>
            <person name="Liu J."/>
            <person name="Tang Z."/>
            <person name="Zhuo Y."/>
            <person name="Zhang Y."/>
            <person name="Yu L."/>
            <person name="Huang J."/>
            <person name="Yang P."/>
            <person name="Peng Q."/>
            <person name="Zhang J."/>
            <person name="Jiang W."/>
            <person name="Zhang Z."/>
            <person name="Lin K."/>
            <person name="Ro D.K."/>
            <person name="Chen X."/>
            <person name="Xiong X."/>
            <person name="Shang Y."/>
            <person name="Huang S."/>
            <person name="Zeng J."/>
        </authorList>
    </citation>
    <scope>NUCLEOTIDE SEQUENCE [LARGE SCALE GENOMIC DNA]</scope>
    <source>
        <strain evidence="24">cv. BLH2017</strain>
        <tissue evidence="23">Root</tissue>
    </source>
</reference>
<accession>A0A200PWT0</accession>
<dbReference type="PANTHER" id="PTHR27008">
    <property type="entry name" value="OS04G0122200 PROTEIN"/>
    <property type="match status" value="1"/>
</dbReference>
<proteinExistence type="inferred from homology"/>
<evidence type="ECO:0000256" key="3">
    <source>
        <dbReference type="ARBA" id="ARBA00022475"/>
    </source>
</evidence>
<evidence type="ECO:0000256" key="14">
    <source>
        <dbReference type="ARBA" id="ARBA00022989"/>
    </source>
</evidence>
<keyword evidence="10" id="KW-0677">Repeat</keyword>
<dbReference type="Pfam" id="PF00069">
    <property type="entry name" value="Pkinase"/>
    <property type="match status" value="1"/>
</dbReference>
<evidence type="ECO:0000313" key="23">
    <source>
        <dbReference type="EMBL" id="OVA02667.1"/>
    </source>
</evidence>
<dbReference type="Gene3D" id="1.10.510.10">
    <property type="entry name" value="Transferase(Phosphotransferase) domain 1"/>
    <property type="match status" value="1"/>
</dbReference>
<dbReference type="GO" id="GO:0005524">
    <property type="term" value="F:ATP binding"/>
    <property type="evidence" value="ECO:0007669"/>
    <property type="project" value="UniProtKB-UniRule"/>
</dbReference>
<evidence type="ECO:0000256" key="18">
    <source>
        <dbReference type="ARBA" id="ARBA00047899"/>
    </source>
</evidence>
<dbReference type="PROSITE" id="PS00108">
    <property type="entry name" value="PROTEIN_KINASE_ST"/>
    <property type="match status" value="1"/>
</dbReference>
<dbReference type="Pfam" id="PF00560">
    <property type="entry name" value="LRR_1"/>
    <property type="match status" value="2"/>
</dbReference>
<dbReference type="InParanoid" id="A0A200PWT0"/>
<evidence type="ECO:0000256" key="9">
    <source>
        <dbReference type="ARBA" id="ARBA00022729"/>
    </source>
</evidence>
<evidence type="ECO:0000256" key="1">
    <source>
        <dbReference type="ARBA" id="ARBA00004162"/>
    </source>
</evidence>
<evidence type="ECO:0000313" key="24">
    <source>
        <dbReference type="Proteomes" id="UP000195402"/>
    </source>
</evidence>
<dbReference type="SMART" id="SM00220">
    <property type="entry name" value="S_TKc"/>
    <property type="match status" value="1"/>
</dbReference>
<keyword evidence="3" id="KW-1003">Cell membrane</keyword>
<comment type="similarity">
    <text evidence="21">Belongs to the protein kinase superfamily.</text>
</comment>
<comment type="catalytic activity">
    <reaction evidence="19">
        <text>L-seryl-[protein] + ATP = O-phospho-L-seryl-[protein] + ADP + H(+)</text>
        <dbReference type="Rhea" id="RHEA:17989"/>
        <dbReference type="Rhea" id="RHEA-COMP:9863"/>
        <dbReference type="Rhea" id="RHEA-COMP:11604"/>
        <dbReference type="ChEBI" id="CHEBI:15378"/>
        <dbReference type="ChEBI" id="CHEBI:29999"/>
        <dbReference type="ChEBI" id="CHEBI:30616"/>
        <dbReference type="ChEBI" id="CHEBI:83421"/>
        <dbReference type="ChEBI" id="CHEBI:456216"/>
        <dbReference type="EC" id="2.7.11.1"/>
    </reaction>
</comment>
<evidence type="ECO:0000256" key="12">
    <source>
        <dbReference type="ARBA" id="ARBA00022777"/>
    </source>
</evidence>
<evidence type="ECO:0000256" key="17">
    <source>
        <dbReference type="ARBA" id="ARBA00023180"/>
    </source>
</evidence>